<accession>A0ACB9ADR2</accession>
<comment type="caution">
    <text evidence="1">The sequence shown here is derived from an EMBL/GenBank/DDBJ whole genome shotgun (WGS) entry which is preliminary data.</text>
</comment>
<reference evidence="1 2" key="2">
    <citation type="journal article" date="2022" name="Mol. Ecol. Resour.">
        <title>The genomes of chicory, endive, great burdock and yacon provide insights into Asteraceae paleo-polyploidization history and plant inulin production.</title>
        <authorList>
            <person name="Fan W."/>
            <person name="Wang S."/>
            <person name="Wang H."/>
            <person name="Wang A."/>
            <person name="Jiang F."/>
            <person name="Liu H."/>
            <person name="Zhao H."/>
            <person name="Xu D."/>
            <person name="Zhang Y."/>
        </authorList>
    </citation>
    <scope>NUCLEOTIDE SEQUENCE [LARGE SCALE GENOMIC DNA]</scope>
    <source>
        <strain evidence="2">cv. Niubang</strain>
    </source>
</reference>
<dbReference type="Proteomes" id="UP001055879">
    <property type="component" value="Linkage Group LG08"/>
</dbReference>
<evidence type="ECO:0000313" key="1">
    <source>
        <dbReference type="EMBL" id="KAI3706585.1"/>
    </source>
</evidence>
<dbReference type="EMBL" id="CM042054">
    <property type="protein sequence ID" value="KAI3706585.1"/>
    <property type="molecule type" value="Genomic_DNA"/>
</dbReference>
<name>A0ACB9ADR2_ARCLA</name>
<proteinExistence type="predicted"/>
<gene>
    <name evidence="1" type="ORF">L6452_24424</name>
</gene>
<reference evidence="2" key="1">
    <citation type="journal article" date="2022" name="Mol. Ecol. Resour.">
        <title>The genomes of chicory, endive, great burdock and yacon provide insights into Asteraceae palaeo-polyploidization history and plant inulin production.</title>
        <authorList>
            <person name="Fan W."/>
            <person name="Wang S."/>
            <person name="Wang H."/>
            <person name="Wang A."/>
            <person name="Jiang F."/>
            <person name="Liu H."/>
            <person name="Zhao H."/>
            <person name="Xu D."/>
            <person name="Zhang Y."/>
        </authorList>
    </citation>
    <scope>NUCLEOTIDE SEQUENCE [LARGE SCALE GENOMIC DNA]</scope>
    <source>
        <strain evidence="2">cv. Niubang</strain>
    </source>
</reference>
<evidence type="ECO:0000313" key="2">
    <source>
        <dbReference type="Proteomes" id="UP001055879"/>
    </source>
</evidence>
<protein>
    <submittedName>
        <fullName evidence="1">Uncharacterized protein</fullName>
    </submittedName>
</protein>
<sequence length="91" mass="10161">MYFKEGQVGGSSCYATAITCYLFTGLCLLLTYDTTPFLAVSFLSPLSLSLLHSAITKTFPNHISSISRERNNTDKIDHTHLFPQSQNRIQS</sequence>
<keyword evidence="2" id="KW-1185">Reference proteome</keyword>
<organism evidence="1 2">
    <name type="scientific">Arctium lappa</name>
    <name type="common">Greater burdock</name>
    <name type="synonym">Lappa major</name>
    <dbReference type="NCBI Taxonomy" id="4217"/>
    <lineage>
        <taxon>Eukaryota</taxon>
        <taxon>Viridiplantae</taxon>
        <taxon>Streptophyta</taxon>
        <taxon>Embryophyta</taxon>
        <taxon>Tracheophyta</taxon>
        <taxon>Spermatophyta</taxon>
        <taxon>Magnoliopsida</taxon>
        <taxon>eudicotyledons</taxon>
        <taxon>Gunneridae</taxon>
        <taxon>Pentapetalae</taxon>
        <taxon>asterids</taxon>
        <taxon>campanulids</taxon>
        <taxon>Asterales</taxon>
        <taxon>Asteraceae</taxon>
        <taxon>Carduoideae</taxon>
        <taxon>Cardueae</taxon>
        <taxon>Arctiinae</taxon>
        <taxon>Arctium</taxon>
    </lineage>
</organism>